<organism evidence="1 2">
    <name type="scientific">Legionella cherrii</name>
    <dbReference type="NCBI Taxonomy" id="28084"/>
    <lineage>
        <taxon>Bacteria</taxon>
        <taxon>Pseudomonadati</taxon>
        <taxon>Pseudomonadota</taxon>
        <taxon>Gammaproteobacteria</taxon>
        <taxon>Legionellales</taxon>
        <taxon>Legionellaceae</taxon>
        <taxon>Legionella</taxon>
    </lineage>
</organism>
<dbReference type="EMBL" id="LR134173">
    <property type="protein sequence ID" value="VEB39403.1"/>
    <property type="molecule type" value="Genomic_DNA"/>
</dbReference>
<keyword evidence="2" id="KW-1185">Reference proteome</keyword>
<dbReference type="RefSeq" id="WP_028381035.1">
    <property type="nucleotide sequence ID" value="NZ_CAAAIT010000003.1"/>
</dbReference>
<reference evidence="1 2" key="1">
    <citation type="submission" date="2018-12" db="EMBL/GenBank/DDBJ databases">
        <authorList>
            <consortium name="Pathogen Informatics"/>
        </authorList>
    </citation>
    <scope>NUCLEOTIDE SEQUENCE [LARGE SCALE GENOMIC DNA]</scope>
    <source>
        <strain evidence="1 2">NCTC11976</strain>
    </source>
</reference>
<name>A0ABY6TAL7_9GAMM</name>
<sequence>MKDKQCINYSYLFSGPLNKPVIFITNDPDCERGSSLYLVHENGTIRCSGSNSGERKATTFIRPYLIGYVTTKKKNMLFDEASVGLFPFEACATSYYELLQIKKCGYGHEGNTITEIISFNHLMTPYFTPLSWQGSDKGGTDWDIARQEILDAWKYVSLKNYDFKSEDHRIDCSEFRLHGI</sequence>
<evidence type="ECO:0000313" key="2">
    <source>
        <dbReference type="Proteomes" id="UP000277577"/>
    </source>
</evidence>
<gene>
    <name evidence="1" type="ORF">NCTC11976_03233</name>
</gene>
<dbReference type="Proteomes" id="UP000277577">
    <property type="component" value="Chromosome"/>
</dbReference>
<protein>
    <submittedName>
        <fullName evidence="1">Uncharacterized protein</fullName>
    </submittedName>
</protein>
<proteinExistence type="predicted"/>
<evidence type="ECO:0000313" key="1">
    <source>
        <dbReference type="EMBL" id="VEB39403.1"/>
    </source>
</evidence>
<accession>A0ABY6TAL7</accession>